<accession>A0ABW7JZF4</accession>
<sequence>MSIKWADTRSVLAEHVRGQTAQCLAAYRAKPNLIEQDAGIEISNVEGGYGRKQLHELVQNAADAMVGSRGRVALILSGQTLYCANEGNPLSRSGIETLMASHLSRKRDDEIGRFGLGFKSVLGISDRPEILSRSVSIRFDRKTSERHARSILPDAPRTPVLRIGEPIDPVAESSTDRVLAGLMTWASTIVRLPLMGDVEWLGEKLQAFPPEFLLFASHVERLDLFNELPAEHVSWRAVRDGNRIELVSEKTKEIWKVFRATHVPSPAARKDAGVISGRERIDLTWAVPEKKRSRTGVFWSYFPTNSQTSLTGIVNAPFKTNEGPARHPRRRVQPRNLGKSTSRPGESQYSRAR</sequence>
<dbReference type="PANTHER" id="PTHR32387:SF0">
    <property type="entry name" value="PROTEIN NO VEIN"/>
    <property type="match status" value="1"/>
</dbReference>
<proteinExistence type="predicted"/>
<reference evidence="2 3" key="1">
    <citation type="submission" date="2024-10" db="EMBL/GenBank/DDBJ databases">
        <authorList>
            <person name="Riesco R."/>
        </authorList>
    </citation>
    <scope>NUCLEOTIDE SEQUENCE [LARGE SCALE GENOMIC DNA]</scope>
    <source>
        <strain evidence="2 3">NCIMB 15449</strain>
    </source>
</reference>
<feature type="region of interest" description="Disordered" evidence="1">
    <location>
        <begin position="312"/>
        <end position="353"/>
    </location>
</feature>
<evidence type="ECO:0000313" key="3">
    <source>
        <dbReference type="Proteomes" id="UP001609175"/>
    </source>
</evidence>
<evidence type="ECO:0000256" key="1">
    <source>
        <dbReference type="SAM" id="MobiDB-lite"/>
    </source>
</evidence>
<dbReference type="InterPro" id="IPR052957">
    <property type="entry name" value="Auxin_embryo_med"/>
</dbReference>
<dbReference type="NCBIfam" id="NF047352">
    <property type="entry name" value="P_loop_sacsin"/>
    <property type="match status" value="1"/>
</dbReference>
<dbReference type="InterPro" id="IPR036890">
    <property type="entry name" value="HATPase_C_sf"/>
</dbReference>
<dbReference type="Gene3D" id="3.30.565.10">
    <property type="entry name" value="Histidine kinase-like ATPase, C-terminal domain"/>
    <property type="match status" value="1"/>
</dbReference>
<dbReference type="Proteomes" id="UP001609175">
    <property type="component" value="Unassembled WGS sequence"/>
</dbReference>
<feature type="compositionally biased region" description="Polar residues" evidence="1">
    <location>
        <begin position="338"/>
        <end position="353"/>
    </location>
</feature>
<dbReference type="SUPFAM" id="SSF55874">
    <property type="entry name" value="ATPase domain of HSP90 chaperone/DNA topoisomerase II/histidine kinase"/>
    <property type="match status" value="1"/>
</dbReference>
<name>A0ABW7JZF4_9NOCA</name>
<dbReference type="PANTHER" id="PTHR32387">
    <property type="entry name" value="WU:FJ29H11"/>
    <property type="match status" value="1"/>
</dbReference>
<dbReference type="EMBL" id="JBIMSO010000143">
    <property type="protein sequence ID" value="MFH5212275.1"/>
    <property type="molecule type" value="Genomic_DNA"/>
</dbReference>
<gene>
    <name evidence="2" type="ORF">ACHIPZ_29325</name>
</gene>
<evidence type="ECO:0000313" key="2">
    <source>
        <dbReference type="EMBL" id="MFH5212275.1"/>
    </source>
</evidence>
<organism evidence="2 3">
    <name type="scientific">Antrihabitans spumae</name>
    <dbReference type="NCBI Taxonomy" id="3373370"/>
    <lineage>
        <taxon>Bacteria</taxon>
        <taxon>Bacillati</taxon>
        <taxon>Actinomycetota</taxon>
        <taxon>Actinomycetes</taxon>
        <taxon>Mycobacteriales</taxon>
        <taxon>Nocardiaceae</taxon>
        <taxon>Antrihabitans</taxon>
    </lineage>
</organism>
<dbReference type="RefSeq" id="WP_395119494.1">
    <property type="nucleotide sequence ID" value="NZ_JBIMSO010000143.1"/>
</dbReference>
<comment type="caution">
    <text evidence="2">The sequence shown here is derived from an EMBL/GenBank/DDBJ whole genome shotgun (WGS) entry which is preliminary data.</text>
</comment>
<protein>
    <submittedName>
        <fullName evidence="2">Sacsin N-terminal ATP-binding-like domain-containing protein</fullName>
    </submittedName>
</protein>